<evidence type="ECO:0008006" key="4">
    <source>
        <dbReference type="Google" id="ProtNLM"/>
    </source>
</evidence>
<evidence type="ECO:0000256" key="1">
    <source>
        <dbReference type="SAM" id="SignalP"/>
    </source>
</evidence>
<evidence type="ECO:0000313" key="2">
    <source>
        <dbReference type="EMBL" id="KAF4502587.1"/>
    </source>
</evidence>
<accession>A0A9P5BI73</accession>
<evidence type="ECO:0000313" key="3">
    <source>
        <dbReference type="Proteomes" id="UP000737391"/>
    </source>
</evidence>
<name>A0A9P5BI73_9HYPO</name>
<feature type="signal peptide" evidence="1">
    <location>
        <begin position="1"/>
        <end position="23"/>
    </location>
</feature>
<gene>
    <name evidence="2" type="ORF">FAGAP_1173</name>
</gene>
<dbReference type="AlphaFoldDB" id="A0A9P5BI73"/>
<feature type="chain" id="PRO_5040199862" description="Fungal N-terminal domain-containing protein" evidence="1">
    <location>
        <begin position="24"/>
        <end position="230"/>
    </location>
</feature>
<proteinExistence type="predicted"/>
<protein>
    <recommendedName>
        <fullName evidence="4">Fungal N-terminal domain-containing protein</fullName>
    </recommendedName>
</protein>
<dbReference type="Proteomes" id="UP000737391">
    <property type="component" value="Unassembled WGS sequence"/>
</dbReference>
<keyword evidence="3" id="KW-1185">Reference proteome</keyword>
<dbReference type="OrthoDB" id="194358at2759"/>
<keyword evidence="1" id="KW-0732">Signal</keyword>
<sequence>MAEAIGLAAIIAGLVQLTGSVLKQVTKFCKEAKDALSKAQDLATQTRDLAGIFESLMLLASALVERDSNPALKPQHFESCQKTLYEINTRLDKALSDFDDLVAELANHRANLHLTLSADSMDALMKSLAKQDEIHSMIERRISFETRVELNKRRKEVMNFFLQVKPQDYLDVSRELRHEATGSWLISDDSTGIPGSGKTVLCGLVIETGLEQKMQSQPFRTLTVGEEACP</sequence>
<dbReference type="EMBL" id="LUFC02000067">
    <property type="protein sequence ID" value="KAF4502587.1"/>
    <property type="molecule type" value="Genomic_DNA"/>
</dbReference>
<reference evidence="2" key="1">
    <citation type="submission" date="2020-01" db="EMBL/GenBank/DDBJ databases">
        <title>Identification and distribution of gene clusters putatively required for synthesis of sphingolipid metabolism inhibitors in phylogenetically diverse species of the filamentous fungus Fusarium.</title>
        <authorList>
            <person name="Kim H.-S."/>
            <person name="Busman M."/>
            <person name="Brown D.W."/>
            <person name="Divon H."/>
            <person name="Uhlig S."/>
            <person name="Proctor R.H."/>
        </authorList>
    </citation>
    <scope>NUCLEOTIDE SEQUENCE</scope>
    <source>
        <strain evidence="2">NRRL 31653</strain>
    </source>
</reference>
<organism evidence="2 3">
    <name type="scientific">Fusarium agapanthi</name>
    <dbReference type="NCBI Taxonomy" id="1803897"/>
    <lineage>
        <taxon>Eukaryota</taxon>
        <taxon>Fungi</taxon>
        <taxon>Dikarya</taxon>
        <taxon>Ascomycota</taxon>
        <taxon>Pezizomycotina</taxon>
        <taxon>Sordariomycetes</taxon>
        <taxon>Hypocreomycetidae</taxon>
        <taxon>Hypocreales</taxon>
        <taxon>Nectriaceae</taxon>
        <taxon>Fusarium</taxon>
        <taxon>Fusarium fujikuroi species complex</taxon>
    </lineage>
</organism>
<comment type="caution">
    <text evidence="2">The sequence shown here is derived from an EMBL/GenBank/DDBJ whole genome shotgun (WGS) entry which is preliminary data.</text>
</comment>